<evidence type="ECO:0000256" key="5">
    <source>
        <dbReference type="ARBA" id="ARBA00022737"/>
    </source>
</evidence>
<evidence type="ECO:0000313" key="14">
    <source>
        <dbReference type="Proteomes" id="UP001146120"/>
    </source>
</evidence>
<evidence type="ECO:0000256" key="3">
    <source>
        <dbReference type="ARBA" id="ARBA00022614"/>
    </source>
</evidence>
<dbReference type="SMART" id="SM00365">
    <property type="entry name" value="LRR_SD22"/>
    <property type="match status" value="2"/>
</dbReference>
<evidence type="ECO:0000256" key="12">
    <source>
        <dbReference type="SAM" id="MobiDB-lite"/>
    </source>
</evidence>
<evidence type="ECO:0000256" key="7">
    <source>
        <dbReference type="ARBA" id="ARBA00023175"/>
    </source>
</evidence>
<keyword evidence="4" id="KW-0493">Microtubule</keyword>
<evidence type="ECO:0000256" key="4">
    <source>
        <dbReference type="ARBA" id="ARBA00022701"/>
    </source>
</evidence>
<dbReference type="Pfam" id="PF12799">
    <property type="entry name" value="LRR_4"/>
    <property type="match status" value="1"/>
</dbReference>
<feature type="compositionally biased region" description="Polar residues" evidence="12">
    <location>
        <begin position="289"/>
        <end position="304"/>
    </location>
</feature>
<keyword evidence="3" id="KW-0433">Leucine-rich repeat</keyword>
<evidence type="ECO:0000256" key="11">
    <source>
        <dbReference type="ARBA" id="ARBA00049760"/>
    </source>
</evidence>
<keyword evidence="2" id="KW-0963">Cytoplasm</keyword>
<dbReference type="GO" id="GO:0030286">
    <property type="term" value="C:dynein complex"/>
    <property type="evidence" value="ECO:0007669"/>
    <property type="project" value="UniProtKB-KW"/>
</dbReference>
<keyword evidence="8" id="KW-0206">Cytoskeleton</keyword>
<comment type="caution">
    <text evidence="13">The sequence shown here is derived from an EMBL/GenBank/DDBJ whole genome shotgun (WGS) entry which is preliminary data.</text>
</comment>
<dbReference type="GO" id="GO:0005930">
    <property type="term" value="C:axoneme"/>
    <property type="evidence" value="ECO:0007669"/>
    <property type="project" value="UniProtKB-SubCell"/>
</dbReference>
<accession>A0AAV2YJV3</accession>
<keyword evidence="14" id="KW-1185">Reference proteome</keyword>
<dbReference type="Proteomes" id="UP001146120">
    <property type="component" value="Unassembled WGS sequence"/>
</dbReference>
<evidence type="ECO:0000256" key="8">
    <source>
        <dbReference type="ARBA" id="ARBA00023212"/>
    </source>
</evidence>
<dbReference type="PROSITE" id="PS51450">
    <property type="entry name" value="LRR"/>
    <property type="match status" value="2"/>
</dbReference>
<evidence type="ECO:0000256" key="6">
    <source>
        <dbReference type="ARBA" id="ARBA00023017"/>
    </source>
</evidence>
<gene>
    <name evidence="13" type="ORF">N0F65_004205</name>
</gene>
<evidence type="ECO:0000256" key="1">
    <source>
        <dbReference type="ARBA" id="ARBA00004430"/>
    </source>
</evidence>
<comment type="similarity">
    <text evidence="10">Belongs to the dynein light chain LC1-type family.</text>
</comment>
<dbReference type="Gene3D" id="3.80.10.10">
    <property type="entry name" value="Ribonuclease Inhibitor"/>
    <property type="match status" value="2"/>
</dbReference>
<dbReference type="EMBL" id="DAKRPA010000289">
    <property type="protein sequence ID" value="DAZ93816.1"/>
    <property type="molecule type" value="Genomic_DNA"/>
</dbReference>
<comment type="subcellular location">
    <subcellularLocation>
        <location evidence="1">Cytoplasm</location>
        <location evidence="1">Cytoskeleton</location>
        <location evidence="1">Cilium axoneme</location>
    </subcellularLocation>
</comment>
<feature type="region of interest" description="Disordered" evidence="12">
    <location>
        <begin position="266"/>
        <end position="310"/>
    </location>
</feature>
<keyword evidence="7" id="KW-0505">Motor protein</keyword>
<dbReference type="PANTHER" id="PTHR15454:SF73">
    <property type="entry name" value="DYNEIN AXONEMAL LIGHT CHAIN 1"/>
    <property type="match status" value="1"/>
</dbReference>
<dbReference type="GO" id="GO:0005874">
    <property type="term" value="C:microtubule"/>
    <property type="evidence" value="ECO:0007669"/>
    <property type="project" value="UniProtKB-KW"/>
</dbReference>
<keyword evidence="5" id="KW-0677">Repeat</keyword>
<sequence length="310" mass="34568">MRRGVVGLDGAVSEYCDLSGRGLTTIQVERTLRVFETAVAIDVSNNEIDKLPSSIPKELVALDISFNLISSIQGIERLQHLQELHLGFNRLTDVSVLEFCPQLVRVNLSGNRLMNTKGIETLPFLENLDLSENLIELYVFRLLLNQSLTHLSLRGNPISVKADYRVLLLDMIPSVLMLDNKKIRTTVKYKTHDGGPAAKSLSYSRLYDDKKQFIMRNQNRQTTTATMALQLTTVADNDANVSNNGSTIPSGGMYMSIYDRLAQANGLTTKPPEPVSDVPKQQEDRTSKARSTSMKQLKSTISPRQKTRGL</sequence>
<proteinExistence type="inferred from homology"/>
<name>A0AAV2YJV3_9STRA</name>
<reference evidence="13" key="2">
    <citation type="journal article" date="2023" name="Microbiol Resour">
        <title>Decontamination and Annotation of the Draft Genome Sequence of the Oomycete Lagenidium giganteum ARSEF 373.</title>
        <authorList>
            <person name="Morgan W.R."/>
            <person name="Tartar A."/>
        </authorList>
    </citation>
    <scope>NUCLEOTIDE SEQUENCE</scope>
    <source>
        <strain evidence="13">ARSEF 373</strain>
    </source>
</reference>
<evidence type="ECO:0000256" key="10">
    <source>
        <dbReference type="ARBA" id="ARBA00049659"/>
    </source>
</evidence>
<evidence type="ECO:0000313" key="13">
    <source>
        <dbReference type="EMBL" id="DAZ93816.1"/>
    </source>
</evidence>
<keyword evidence="6" id="KW-0243">Dynein</keyword>
<keyword evidence="9" id="KW-0966">Cell projection</keyword>
<evidence type="ECO:0000256" key="2">
    <source>
        <dbReference type="ARBA" id="ARBA00022490"/>
    </source>
</evidence>
<organism evidence="13 14">
    <name type="scientific">Lagenidium giganteum</name>
    <dbReference type="NCBI Taxonomy" id="4803"/>
    <lineage>
        <taxon>Eukaryota</taxon>
        <taxon>Sar</taxon>
        <taxon>Stramenopiles</taxon>
        <taxon>Oomycota</taxon>
        <taxon>Peronosporomycetes</taxon>
        <taxon>Pythiales</taxon>
        <taxon>Pythiaceae</taxon>
    </lineage>
</organism>
<dbReference type="InterPro" id="IPR001611">
    <property type="entry name" value="Leu-rich_rpt"/>
</dbReference>
<dbReference type="PANTHER" id="PTHR15454">
    <property type="entry name" value="NISCHARIN RELATED"/>
    <property type="match status" value="1"/>
</dbReference>
<evidence type="ECO:0000256" key="9">
    <source>
        <dbReference type="ARBA" id="ARBA00023273"/>
    </source>
</evidence>
<dbReference type="InterPro" id="IPR025875">
    <property type="entry name" value="Leu-rich_rpt_4"/>
</dbReference>
<reference evidence="13" key="1">
    <citation type="submission" date="2022-11" db="EMBL/GenBank/DDBJ databases">
        <authorList>
            <person name="Morgan W.R."/>
            <person name="Tartar A."/>
        </authorList>
    </citation>
    <scope>NUCLEOTIDE SEQUENCE</scope>
    <source>
        <strain evidence="13">ARSEF 373</strain>
    </source>
</reference>
<dbReference type="Pfam" id="PF13516">
    <property type="entry name" value="LRR_6"/>
    <property type="match status" value="1"/>
</dbReference>
<dbReference type="SUPFAM" id="SSF52075">
    <property type="entry name" value="Outer arm dynein light chain 1"/>
    <property type="match status" value="1"/>
</dbReference>
<protein>
    <recommendedName>
        <fullName evidence="11">Dynein axonemal light chain 1</fullName>
    </recommendedName>
</protein>
<dbReference type="InterPro" id="IPR032675">
    <property type="entry name" value="LRR_dom_sf"/>
</dbReference>
<dbReference type="AlphaFoldDB" id="A0AAV2YJV3"/>